<dbReference type="EMBL" id="LQQY01000004">
    <property type="protein sequence ID" value="KZE52547.1"/>
    <property type="molecule type" value="Genomic_DNA"/>
</dbReference>
<dbReference type="Pfam" id="PF11148">
    <property type="entry name" value="DUF2922"/>
    <property type="match status" value="1"/>
</dbReference>
<proteinExistence type="predicted"/>
<dbReference type="AlphaFoldDB" id="A0A0J5V329"/>
<dbReference type="Proteomes" id="UP000076510">
    <property type="component" value="Unassembled WGS sequence"/>
</dbReference>
<accession>A0A0J5V329</accession>
<dbReference type="RefSeq" id="WP_048006576.1">
    <property type="nucleotide sequence ID" value="NZ_CAXQIX010000081.1"/>
</dbReference>
<evidence type="ECO:0000313" key="2">
    <source>
        <dbReference type="Proteomes" id="UP000076510"/>
    </source>
</evidence>
<protein>
    <submittedName>
        <fullName evidence="1">Uncharacterized protein</fullName>
    </submittedName>
</protein>
<comment type="caution">
    <text evidence="1">The sequence shown here is derived from an EMBL/GenBank/DDBJ whole genome shotgun (WGS) entry which is preliminary data.</text>
</comment>
<sequence length="72" mass="7855">MAKTLELIFKNEMGKQAKISVIEPKEPVDQDAVKAAMENLIAKDVFGSSGGSLVSIEGARIVERNVTDYELM</sequence>
<evidence type="ECO:0000313" key="1">
    <source>
        <dbReference type="EMBL" id="KZE52547.1"/>
    </source>
</evidence>
<name>A0A0J5V329_9BACI</name>
<dbReference type="OrthoDB" id="2454247at2"/>
<dbReference type="PATRIC" id="fig|189381.10.peg.4582"/>
<organism evidence="1 2">
    <name type="scientific">Rossellomorea marisflavi</name>
    <dbReference type="NCBI Taxonomy" id="189381"/>
    <lineage>
        <taxon>Bacteria</taxon>
        <taxon>Bacillati</taxon>
        <taxon>Bacillota</taxon>
        <taxon>Bacilli</taxon>
        <taxon>Bacillales</taxon>
        <taxon>Bacillaceae</taxon>
        <taxon>Rossellomorea</taxon>
    </lineage>
</organism>
<dbReference type="InterPro" id="IPR021321">
    <property type="entry name" value="DUF2922"/>
</dbReference>
<gene>
    <name evidence="1" type="ORF">AV649_12460</name>
</gene>
<reference evidence="2" key="1">
    <citation type="submission" date="2016-01" db="EMBL/GenBank/DDBJ databases">
        <title>Whole genome sequencing of Bhargavaea cecembensis T14.</title>
        <authorList>
            <person name="Hong K.W."/>
        </authorList>
    </citation>
    <scope>NUCLEOTIDE SEQUENCE [LARGE SCALE GENOMIC DNA]</scope>
    <source>
        <strain evidence="2">M19</strain>
    </source>
</reference>